<evidence type="ECO:0000256" key="1">
    <source>
        <dbReference type="SAM" id="SignalP"/>
    </source>
</evidence>
<feature type="signal peptide" evidence="1">
    <location>
        <begin position="1"/>
        <end position="26"/>
    </location>
</feature>
<protein>
    <submittedName>
        <fullName evidence="3">Septum formation</fullName>
    </submittedName>
</protein>
<dbReference type="EMBL" id="FUYG01000008">
    <property type="protein sequence ID" value="SKB00371.1"/>
    <property type="molecule type" value="Genomic_DNA"/>
</dbReference>
<evidence type="ECO:0000313" key="3">
    <source>
        <dbReference type="EMBL" id="SKB00371.1"/>
    </source>
</evidence>
<reference evidence="4" key="1">
    <citation type="submission" date="2017-02" db="EMBL/GenBank/DDBJ databases">
        <authorList>
            <person name="Varghese N."/>
            <person name="Submissions S."/>
        </authorList>
    </citation>
    <scope>NUCLEOTIDE SEQUENCE [LARGE SCALE GENOMIC DNA]</scope>
    <source>
        <strain evidence="4">VKM Ac-2052</strain>
    </source>
</reference>
<dbReference type="Pfam" id="PF13845">
    <property type="entry name" value="Septum_form"/>
    <property type="match status" value="1"/>
</dbReference>
<dbReference type="Proteomes" id="UP000189735">
    <property type="component" value="Unassembled WGS sequence"/>
</dbReference>
<sequence length="172" mass="18486">MPTITRRRLTPLAAAASLTISLLALTGCSVLDAVMPKDQAVRDDETSEVTEAGQADVFTIAVGDCFNDVDAEEISEVPVVPCDQPHDYEAYSAFDLAGDEFPGDDAVTQQAGDGCTPPFAEFNGVGYDDSTLYLGYLLPTKDSWTEQGDREVLCYIYEENVQTTGTLKGAAR</sequence>
<dbReference type="AlphaFoldDB" id="A0A1T4YGF4"/>
<keyword evidence="1" id="KW-0732">Signal</keyword>
<dbReference type="PROSITE" id="PS51257">
    <property type="entry name" value="PROKAR_LIPOPROTEIN"/>
    <property type="match status" value="1"/>
</dbReference>
<proteinExistence type="predicted"/>
<gene>
    <name evidence="3" type="ORF">SAMN06295879_2996</name>
</gene>
<feature type="domain" description="Septum formation-related" evidence="2">
    <location>
        <begin position="44"/>
        <end position="154"/>
    </location>
</feature>
<dbReference type="RefSeq" id="WP_078715062.1">
    <property type="nucleotide sequence ID" value="NZ_FUYG01000008.1"/>
</dbReference>
<feature type="chain" id="PRO_5038553401" evidence="1">
    <location>
        <begin position="27"/>
        <end position="172"/>
    </location>
</feature>
<organism evidence="3 4">
    <name type="scientific">Agreia bicolorata</name>
    <dbReference type="NCBI Taxonomy" id="110935"/>
    <lineage>
        <taxon>Bacteria</taxon>
        <taxon>Bacillati</taxon>
        <taxon>Actinomycetota</taxon>
        <taxon>Actinomycetes</taxon>
        <taxon>Micrococcales</taxon>
        <taxon>Microbacteriaceae</taxon>
        <taxon>Agreia</taxon>
    </lineage>
</organism>
<evidence type="ECO:0000313" key="4">
    <source>
        <dbReference type="Proteomes" id="UP000189735"/>
    </source>
</evidence>
<name>A0A1T4YGF4_9MICO</name>
<accession>A0A1T4YGF4</accession>
<dbReference type="InterPro" id="IPR026004">
    <property type="entry name" value="Septum_form"/>
</dbReference>
<evidence type="ECO:0000259" key="2">
    <source>
        <dbReference type="Pfam" id="PF13845"/>
    </source>
</evidence>